<organism evidence="2 3">
    <name type="scientific">Canavalia gladiata</name>
    <name type="common">Sword bean</name>
    <name type="synonym">Dolichos gladiatus</name>
    <dbReference type="NCBI Taxonomy" id="3824"/>
    <lineage>
        <taxon>Eukaryota</taxon>
        <taxon>Viridiplantae</taxon>
        <taxon>Streptophyta</taxon>
        <taxon>Embryophyta</taxon>
        <taxon>Tracheophyta</taxon>
        <taxon>Spermatophyta</taxon>
        <taxon>Magnoliopsida</taxon>
        <taxon>eudicotyledons</taxon>
        <taxon>Gunneridae</taxon>
        <taxon>Pentapetalae</taxon>
        <taxon>rosids</taxon>
        <taxon>fabids</taxon>
        <taxon>Fabales</taxon>
        <taxon>Fabaceae</taxon>
        <taxon>Papilionoideae</taxon>
        <taxon>50 kb inversion clade</taxon>
        <taxon>NPAAA clade</taxon>
        <taxon>indigoferoid/millettioid clade</taxon>
        <taxon>Phaseoleae</taxon>
        <taxon>Canavalia</taxon>
    </lineage>
</organism>
<keyword evidence="3" id="KW-1185">Reference proteome</keyword>
<gene>
    <name evidence="2" type="ORF">VNO77_10207</name>
</gene>
<feature type="region of interest" description="Disordered" evidence="1">
    <location>
        <begin position="67"/>
        <end position="89"/>
    </location>
</feature>
<feature type="compositionally biased region" description="Basic and acidic residues" evidence="1">
    <location>
        <begin position="67"/>
        <end position="80"/>
    </location>
</feature>
<dbReference type="Proteomes" id="UP001367508">
    <property type="component" value="Unassembled WGS sequence"/>
</dbReference>
<evidence type="ECO:0000256" key="1">
    <source>
        <dbReference type="SAM" id="MobiDB-lite"/>
    </source>
</evidence>
<evidence type="ECO:0000313" key="3">
    <source>
        <dbReference type="Proteomes" id="UP001367508"/>
    </source>
</evidence>
<comment type="caution">
    <text evidence="2">The sequence shown here is derived from an EMBL/GenBank/DDBJ whole genome shotgun (WGS) entry which is preliminary data.</text>
</comment>
<accession>A0AAN9MFL8</accession>
<dbReference type="EMBL" id="JAYMYQ010000002">
    <property type="protein sequence ID" value="KAK7351058.1"/>
    <property type="molecule type" value="Genomic_DNA"/>
</dbReference>
<protein>
    <submittedName>
        <fullName evidence="2">Uncharacterized protein</fullName>
    </submittedName>
</protein>
<proteinExistence type="predicted"/>
<sequence>MAHNNPPPPPLERQISLPPQPRTPDREQKRPPRLYDDTDSEEEDVSPVVAAAIEVHPDEENVLNANIEEKAAEAKSEKSKKTCPNDSGPKFPIFHPTELKKAVNASYYQIVSVLTDIKSPQSKVPQTNTASESDTPRLRNQAVGSDMRVNAGGPYRINNQKPHEVHENTYTPWEQCLIDILSENIPIFKDSSVISSVSLSFSINKNFTS</sequence>
<evidence type="ECO:0000313" key="2">
    <source>
        <dbReference type="EMBL" id="KAK7351058.1"/>
    </source>
</evidence>
<feature type="compositionally biased region" description="Pro residues" evidence="1">
    <location>
        <begin position="1"/>
        <end position="11"/>
    </location>
</feature>
<feature type="region of interest" description="Disordered" evidence="1">
    <location>
        <begin position="1"/>
        <end position="45"/>
    </location>
</feature>
<name>A0AAN9MFL8_CANGL</name>
<feature type="compositionally biased region" description="Basic and acidic residues" evidence="1">
    <location>
        <begin position="23"/>
        <end position="36"/>
    </location>
</feature>
<dbReference type="AlphaFoldDB" id="A0AAN9MFL8"/>
<reference evidence="2 3" key="1">
    <citation type="submission" date="2024-01" db="EMBL/GenBank/DDBJ databases">
        <title>The genomes of 5 underutilized Papilionoideae crops provide insights into root nodulation and disease resistanc.</title>
        <authorList>
            <person name="Jiang F."/>
        </authorList>
    </citation>
    <scope>NUCLEOTIDE SEQUENCE [LARGE SCALE GENOMIC DNA]</scope>
    <source>
        <strain evidence="2">LVBAO_FW01</strain>
        <tissue evidence="2">Leaves</tissue>
    </source>
</reference>